<proteinExistence type="inferred from homology"/>
<dbReference type="SUPFAM" id="SSF56801">
    <property type="entry name" value="Acetyl-CoA synthetase-like"/>
    <property type="match status" value="1"/>
</dbReference>
<dbReference type="EMBL" id="JADEXF010000376">
    <property type="protein sequence ID" value="MBE9105816.1"/>
    <property type="molecule type" value="Genomic_DNA"/>
</dbReference>
<comment type="caution">
    <text evidence="4">The sequence shown here is derived from an EMBL/GenBank/DDBJ whole genome shotgun (WGS) entry which is preliminary data.</text>
</comment>
<accession>A0ABR9TZI5</accession>
<evidence type="ECO:0000313" key="4">
    <source>
        <dbReference type="EMBL" id="MBE9105816.1"/>
    </source>
</evidence>
<evidence type="ECO:0000313" key="5">
    <source>
        <dbReference type="Proteomes" id="UP000647836"/>
    </source>
</evidence>
<feature type="transmembrane region" description="Helical" evidence="2">
    <location>
        <begin position="74"/>
        <end position="92"/>
    </location>
</feature>
<keyword evidence="2" id="KW-0472">Membrane</keyword>
<dbReference type="Proteomes" id="UP000647836">
    <property type="component" value="Unassembled WGS sequence"/>
</dbReference>
<organism evidence="4 5">
    <name type="scientific">Nostoc cf. edaphicum LEGE 07299</name>
    <dbReference type="NCBI Taxonomy" id="2777974"/>
    <lineage>
        <taxon>Bacteria</taxon>
        <taxon>Bacillati</taxon>
        <taxon>Cyanobacteriota</taxon>
        <taxon>Cyanophyceae</taxon>
        <taxon>Nostocales</taxon>
        <taxon>Nostocaceae</taxon>
        <taxon>Nostoc</taxon>
    </lineage>
</organism>
<gene>
    <name evidence="4" type="ORF">IQ229_12925</name>
</gene>
<comment type="similarity">
    <text evidence="1">Belongs to the ATP-dependent AMP-binding enzyme family.</text>
</comment>
<dbReference type="RefSeq" id="WP_194044257.1">
    <property type="nucleotide sequence ID" value="NZ_JADEXF010000376.1"/>
</dbReference>
<evidence type="ECO:0000256" key="2">
    <source>
        <dbReference type="SAM" id="Phobius"/>
    </source>
</evidence>
<evidence type="ECO:0000256" key="1">
    <source>
        <dbReference type="ARBA" id="ARBA00006432"/>
    </source>
</evidence>
<dbReference type="PANTHER" id="PTHR22754:SF32">
    <property type="entry name" value="DISCO-INTERACTING PROTEIN 2"/>
    <property type="match status" value="1"/>
</dbReference>
<dbReference type="InterPro" id="IPR000873">
    <property type="entry name" value="AMP-dep_synth/lig_dom"/>
</dbReference>
<dbReference type="Gene3D" id="3.40.50.12780">
    <property type="entry name" value="N-terminal domain of ligase-like"/>
    <property type="match status" value="1"/>
</dbReference>
<keyword evidence="2" id="KW-0812">Transmembrane</keyword>
<protein>
    <submittedName>
        <fullName evidence="4">AMP-binding protein</fullName>
    </submittedName>
</protein>
<sequence>MNLEIANFIDIVKARALIEPDKTSFIFLQDGETEVAKLTYKELDQQAKVIASQLQSIINPGERALLLYPPGLDFIAAFFGCLYAGVIAVPAYP</sequence>
<keyword evidence="5" id="KW-1185">Reference proteome</keyword>
<name>A0ABR9TZI5_9NOSO</name>
<reference evidence="4 5" key="1">
    <citation type="submission" date="2020-10" db="EMBL/GenBank/DDBJ databases">
        <authorList>
            <person name="Castelo-Branco R."/>
            <person name="Eusebio N."/>
            <person name="Adriana R."/>
            <person name="Vieira A."/>
            <person name="Brugerolle De Fraissinette N."/>
            <person name="Rezende De Castro R."/>
            <person name="Schneider M.P."/>
            <person name="Vasconcelos V."/>
            <person name="Leao P.N."/>
        </authorList>
    </citation>
    <scope>NUCLEOTIDE SEQUENCE [LARGE SCALE GENOMIC DNA]</scope>
    <source>
        <strain evidence="4 5">LEGE 07299</strain>
    </source>
</reference>
<dbReference type="InterPro" id="IPR042099">
    <property type="entry name" value="ANL_N_sf"/>
</dbReference>
<feature type="domain" description="AMP-dependent synthetase/ligase" evidence="3">
    <location>
        <begin position="16"/>
        <end position="93"/>
    </location>
</feature>
<dbReference type="Pfam" id="PF00501">
    <property type="entry name" value="AMP-binding"/>
    <property type="match status" value="1"/>
</dbReference>
<dbReference type="PANTHER" id="PTHR22754">
    <property type="entry name" value="DISCO-INTERACTING PROTEIN 2 DIP2 -RELATED"/>
    <property type="match status" value="1"/>
</dbReference>
<evidence type="ECO:0000259" key="3">
    <source>
        <dbReference type="Pfam" id="PF00501"/>
    </source>
</evidence>
<keyword evidence="2" id="KW-1133">Transmembrane helix</keyword>
<feature type="non-terminal residue" evidence="4">
    <location>
        <position position="93"/>
    </location>
</feature>